<dbReference type="RefSeq" id="WP_307050695.1">
    <property type="nucleotide sequence ID" value="NZ_JAUSYA010000002.1"/>
</dbReference>
<comment type="caution">
    <text evidence="1">The sequence shown here is derived from an EMBL/GenBank/DDBJ whole genome shotgun (WGS) entry which is preliminary data.</text>
</comment>
<name>A0ABU0QEF8_STRAH</name>
<accession>A0ABU0QEF8</accession>
<dbReference type="EMBL" id="JAUSYA010000002">
    <property type="protein sequence ID" value="MDQ0689039.1"/>
    <property type="molecule type" value="Genomic_DNA"/>
</dbReference>
<evidence type="ECO:0000313" key="2">
    <source>
        <dbReference type="Proteomes" id="UP001243364"/>
    </source>
</evidence>
<keyword evidence="2" id="KW-1185">Reference proteome</keyword>
<organism evidence="1 2">
    <name type="scientific">Streptomyces achromogenes</name>
    <dbReference type="NCBI Taxonomy" id="67255"/>
    <lineage>
        <taxon>Bacteria</taxon>
        <taxon>Bacillati</taxon>
        <taxon>Actinomycetota</taxon>
        <taxon>Actinomycetes</taxon>
        <taxon>Kitasatosporales</taxon>
        <taxon>Streptomycetaceae</taxon>
        <taxon>Streptomyces</taxon>
    </lineage>
</organism>
<sequence length="102" mass="12412">MGERERLFFDSSNPDEDLVIKYFEEWHKEYGKKQHSVTQRHYEHLYDLYWREPEIYQSRKPKVACRAAAFWYIRTYVLETSGMDCLACLEDRKKKPPNSDRG</sequence>
<reference evidence="1 2" key="1">
    <citation type="submission" date="2023-07" db="EMBL/GenBank/DDBJ databases">
        <title>Comparative genomics of wheat-associated soil bacteria to identify genetic determinants of phenazine resistance.</title>
        <authorList>
            <person name="Mouncey N."/>
        </authorList>
    </citation>
    <scope>NUCLEOTIDE SEQUENCE [LARGE SCALE GENOMIC DNA]</scope>
    <source>
        <strain evidence="1 2">W4I19-2</strain>
    </source>
</reference>
<proteinExistence type="predicted"/>
<evidence type="ECO:0000313" key="1">
    <source>
        <dbReference type="EMBL" id="MDQ0689039.1"/>
    </source>
</evidence>
<dbReference type="Proteomes" id="UP001243364">
    <property type="component" value="Unassembled WGS sequence"/>
</dbReference>
<gene>
    <name evidence="1" type="ORF">QFZ56_008085</name>
</gene>
<protein>
    <submittedName>
        <fullName evidence="1">Uncharacterized protein</fullName>
    </submittedName>
</protein>